<evidence type="ECO:0000259" key="1">
    <source>
        <dbReference type="Pfam" id="PF13088"/>
    </source>
</evidence>
<protein>
    <recommendedName>
        <fullName evidence="1">Sialidase domain-containing protein</fullName>
    </recommendedName>
</protein>
<evidence type="ECO:0000313" key="3">
    <source>
        <dbReference type="Proteomes" id="UP000250369"/>
    </source>
</evidence>
<dbReference type="PANTHER" id="PTHR43752:SF2">
    <property type="entry name" value="BNR_ASP-BOX REPEAT FAMILY PROTEIN"/>
    <property type="match status" value="1"/>
</dbReference>
<dbReference type="AlphaFoldDB" id="A0A329LTL7"/>
<dbReference type="InterPro" id="IPR036278">
    <property type="entry name" value="Sialidase_sf"/>
</dbReference>
<dbReference type="Gene3D" id="2.120.10.10">
    <property type="match status" value="1"/>
</dbReference>
<keyword evidence="3" id="KW-1185">Reference proteome</keyword>
<dbReference type="SUPFAM" id="SSF50939">
    <property type="entry name" value="Sialidases"/>
    <property type="match status" value="1"/>
</dbReference>
<dbReference type="RefSeq" id="WP_113036405.1">
    <property type="nucleotide sequence ID" value="NZ_QMFB01000046.1"/>
</dbReference>
<dbReference type="Pfam" id="PF13088">
    <property type="entry name" value="BNR_2"/>
    <property type="match status" value="1"/>
</dbReference>
<feature type="domain" description="Sialidase" evidence="1">
    <location>
        <begin position="40"/>
        <end position="303"/>
    </location>
</feature>
<gene>
    <name evidence="2" type="ORF">DQG23_38745</name>
</gene>
<accession>A0A329LTL7</accession>
<dbReference type="Proteomes" id="UP000250369">
    <property type="component" value="Unassembled WGS sequence"/>
</dbReference>
<sequence length="370" mass="41349">MSAIECISSGIIYRNPIPHVYSKHAYFPSVLQLEGGEMIASFGIGQAFEAPDLHTHIARSTDQGETWTLEGRLYPGTTDRITSDACRLSHGENGEIVAFVIRHDRKRIDEGLANPENLGFVEVELLLFRSRDAGRTWSAPETIEPPLTGPSFEMTSPIVPLRDGRWLLPTSTWRGWDGYCPNGMRMVAFASADQGKSWPSYLDVMADENGSVIYWESKIVELEDGRLLAAAWAYDERESKDLPNQYVVSQSVEEPFSEPRSTGLFGQTLNMMQLDDGSILTVYRRIDEPGLWANVSRLDGVEWVNEGQFPLWGQRMGGLTSQNVNMADNFAVLKFGAPSLCRLADGTVYVSFWAVEDGVSNIRWLKLRVG</sequence>
<name>A0A329LTL7_9BACL</name>
<organism evidence="2 3">
    <name type="scientific">Paenibacillus contaminans</name>
    <dbReference type="NCBI Taxonomy" id="450362"/>
    <lineage>
        <taxon>Bacteria</taxon>
        <taxon>Bacillati</taxon>
        <taxon>Bacillota</taxon>
        <taxon>Bacilli</taxon>
        <taxon>Bacillales</taxon>
        <taxon>Paenibacillaceae</taxon>
        <taxon>Paenibacillus</taxon>
    </lineage>
</organism>
<dbReference type="CDD" id="cd15482">
    <property type="entry name" value="Sialidase_non-viral"/>
    <property type="match status" value="1"/>
</dbReference>
<evidence type="ECO:0000313" key="2">
    <source>
        <dbReference type="EMBL" id="RAV09923.1"/>
    </source>
</evidence>
<dbReference type="EMBL" id="QMFB01000046">
    <property type="protein sequence ID" value="RAV09923.1"/>
    <property type="molecule type" value="Genomic_DNA"/>
</dbReference>
<comment type="caution">
    <text evidence="2">The sequence shown here is derived from an EMBL/GenBank/DDBJ whole genome shotgun (WGS) entry which is preliminary data.</text>
</comment>
<dbReference type="OrthoDB" id="142430at2"/>
<dbReference type="PANTHER" id="PTHR43752">
    <property type="entry name" value="BNR/ASP-BOX REPEAT FAMILY PROTEIN"/>
    <property type="match status" value="1"/>
</dbReference>
<dbReference type="InterPro" id="IPR011040">
    <property type="entry name" value="Sialidase"/>
</dbReference>
<proteinExistence type="predicted"/>
<reference evidence="2 3" key="1">
    <citation type="journal article" date="2009" name="Int. J. Syst. Evol. Microbiol.">
        <title>Paenibacillus contaminans sp. nov., isolated from a contaminated laboratory plate.</title>
        <authorList>
            <person name="Chou J.H."/>
            <person name="Lee J.H."/>
            <person name="Lin M.C."/>
            <person name="Chang P.S."/>
            <person name="Arun A.B."/>
            <person name="Young C.C."/>
            <person name="Chen W.M."/>
        </authorList>
    </citation>
    <scope>NUCLEOTIDE SEQUENCE [LARGE SCALE GENOMIC DNA]</scope>
    <source>
        <strain evidence="2 3">CKOBP-6</strain>
    </source>
</reference>